<dbReference type="NCBIfam" id="NF001696">
    <property type="entry name" value="PRK00451.1"/>
    <property type="match status" value="1"/>
</dbReference>
<dbReference type="InterPro" id="IPR023010">
    <property type="entry name" value="GcvPA"/>
</dbReference>
<dbReference type="Gene3D" id="3.40.640.10">
    <property type="entry name" value="Type I PLP-dependent aspartate aminotransferase-like (Major domain)"/>
    <property type="match status" value="1"/>
</dbReference>
<dbReference type="InterPro" id="IPR015422">
    <property type="entry name" value="PyrdxlP-dep_Trfase_small"/>
</dbReference>
<dbReference type="InterPro" id="IPR015421">
    <property type="entry name" value="PyrdxlP-dep_Trfase_major"/>
</dbReference>
<evidence type="ECO:0000256" key="2">
    <source>
        <dbReference type="ARBA" id="ARBA00023002"/>
    </source>
</evidence>
<dbReference type="CDD" id="cd00613">
    <property type="entry name" value="GDC-P"/>
    <property type="match status" value="1"/>
</dbReference>
<proteinExistence type="inferred from homology"/>
<comment type="caution">
    <text evidence="6">The sequence shown here is derived from an EMBL/GenBank/DDBJ whole genome shotgun (WGS) entry which is preliminary data.</text>
</comment>
<dbReference type="GO" id="GO:0004375">
    <property type="term" value="F:glycine dehydrogenase (decarboxylating) activity"/>
    <property type="evidence" value="ECO:0007669"/>
    <property type="project" value="UniProtKB-EC"/>
</dbReference>
<sequence>MRYLPHTQEDVTAMLETIGVSSVEDLFDAVPEDSRPLHPLDLEPPLSEWDLVRRMESMARNHASADRARVFLGAGSYSHHIPAIIPQLLGRSEFTTAYTPYQPEVSQGTLQAIFEYQTLTARLLGMDLANASMYDGASALAEALLMALRLGKGKKKVALSRAIHPRYREVVKTYCSPAEFELVELPFDPESGTTDFSGLKDMEGLAALAVQSPNIFGCIENLAEAANLAHESQSLLVAAFTEPLAFGLIRNPGSQGADIVCGEGQSFGIPQSFGGPGLGMFACRMTHVRNMPGRVVGETKDVNGERGFVLTLSTREQHIRREKATSNICSNQGLCATASAMYMAALGGTGIRELAAQNRDKAAFLMGILEGTGFRPVFSSPVFNEFVMKAPDGFAAIHAKLMERNMVAGMSLGSWYPELEGAYLFCATETQSREDMEALAEAIEEEMS</sequence>
<comment type="subunit">
    <text evidence="4">The glycine cleavage system is composed of four proteins: P, T, L and H. In this organism, the P 'protein' is a heterodimer of two subunits.</text>
</comment>
<evidence type="ECO:0000256" key="1">
    <source>
        <dbReference type="ARBA" id="ARBA00003788"/>
    </source>
</evidence>
<evidence type="ECO:0000313" key="6">
    <source>
        <dbReference type="EMBL" id="MCW7754434.1"/>
    </source>
</evidence>
<dbReference type="PIRSF" id="PIRSF006815">
    <property type="entry name" value="GcvPA"/>
    <property type="match status" value="1"/>
</dbReference>
<comment type="similarity">
    <text evidence="4">Belongs to the GcvP family. N-terminal subunit subfamily.</text>
</comment>
<comment type="catalytic activity">
    <reaction evidence="3 4">
        <text>N(6)-[(R)-lipoyl]-L-lysyl-[glycine-cleavage complex H protein] + glycine + H(+) = N(6)-[(R)-S(8)-aminomethyldihydrolipoyl]-L-lysyl-[glycine-cleavage complex H protein] + CO2</text>
        <dbReference type="Rhea" id="RHEA:24304"/>
        <dbReference type="Rhea" id="RHEA-COMP:10494"/>
        <dbReference type="Rhea" id="RHEA-COMP:10495"/>
        <dbReference type="ChEBI" id="CHEBI:15378"/>
        <dbReference type="ChEBI" id="CHEBI:16526"/>
        <dbReference type="ChEBI" id="CHEBI:57305"/>
        <dbReference type="ChEBI" id="CHEBI:83099"/>
        <dbReference type="ChEBI" id="CHEBI:83143"/>
        <dbReference type="EC" id="1.4.4.2"/>
    </reaction>
</comment>
<dbReference type="PANTHER" id="PTHR42806">
    <property type="entry name" value="GLYCINE CLEAVAGE SYSTEM P-PROTEIN"/>
    <property type="match status" value="1"/>
</dbReference>
<dbReference type="EC" id="1.4.4.2" evidence="4"/>
<evidence type="ECO:0000313" key="7">
    <source>
        <dbReference type="Proteomes" id="UP001209681"/>
    </source>
</evidence>
<dbReference type="PANTHER" id="PTHR42806:SF1">
    <property type="entry name" value="GLYCINE DEHYDROGENASE (DECARBOXYLATING)"/>
    <property type="match status" value="1"/>
</dbReference>
<dbReference type="InterPro" id="IPR015424">
    <property type="entry name" value="PyrdxlP-dep_Trfase"/>
</dbReference>
<evidence type="ECO:0000256" key="4">
    <source>
        <dbReference type="HAMAP-Rule" id="MF_00712"/>
    </source>
</evidence>
<feature type="domain" description="Glycine cleavage system P-protein N-terminal" evidence="5">
    <location>
        <begin position="1"/>
        <end position="441"/>
    </location>
</feature>
<keyword evidence="7" id="KW-1185">Reference proteome</keyword>
<evidence type="ECO:0000259" key="5">
    <source>
        <dbReference type="Pfam" id="PF02347"/>
    </source>
</evidence>
<dbReference type="InterPro" id="IPR049315">
    <property type="entry name" value="GDC-P_N"/>
</dbReference>
<dbReference type="EMBL" id="JAPFPW010000011">
    <property type="protein sequence ID" value="MCW7754434.1"/>
    <property type="molecule type" value="Genomic_DNA"/>
</dbReference>
<name>A0ABT3NAE1_9BACT</name>
<keyword evidence="2 4" id="KW-0560">Oxidoreductase</keyword>
<accession>A0ABT3NAE1</accession>
<dbReference type="Pfam" id="PF02347">
    <property type="entry name" value="GDC-P"/>
    <property type="match status" value="1"/>
</dbReference>
<dbReference type="RefSeq" id="WP_265425353.1">
    <property type="nucleotide sequence ID" value="NZ_JAPFPW010000011.1"/>
</dbReference>
<dbReference type="HAMAP" id="MF_00712">
    <property type="entry name" value="GcvPA"/>
    <property type="match status" value="1"/>
</dbReference>
<gene>
    <name evidence="4 6" type="primary">gcvPA</name>
    <name evidence="6" type="ORF">OOT00_10595</name>
</gene>
<comment type="function">
    <text evidence="1 4">The glycine cleavage system catalyzes the degradation of glycine. The P protein binds the alpha-amino group of glycine through its pyridoxal phosphate cofactor; CO(2) is released and the remaining methylamine moiety is then transferred to the lipoamide cofactor of the H protein.</text>
</comment>
<organism evidence="6 7">
    <name type="scientific">Desulfobotulus pelophilus</name>
    <dbReference type="NCBI Taxonomy" id="2823377"/>
    <lineage>
        <taxon>Bacteria</taxon>
        <taxon>Pseudomonadati</taxon>
        <taxon>Thermodesulfobacteriota</taxon>
        <taxon>Desulfobacteria</taxon>
        <taxon>Desulfobacterales</taxon>
        <taxon>Desulfobacteraceae</taxon>
        <taxon>Desulfobotulus</taxon>
    </lineage>
</organism>
<dbReference type="InterPro" id="IPR020581">
    <property type="entry name" value="GDC_P"/>
</dbReference>
<protein>
    <recommendedName>
        <fullName evidence="4">Probable glycine dehydrogenase (decarboxylating) subunit 1</fullName>
        <ecNumber evidence="4">1.4.4.2</ecNumber>
    </recommendedName>
    <alternativeName>
        <fullName evidence="4">Glycine cleavage system P-protein subunit 1</fullName>
    </alternativeName>
    <alternativeName>
        <fullName evidence="4">Glycine decarboxylase subunit 1</fullName>
    </alternativeName>
    <alternativeName>
        <fullName evidence="4">Glycine dehydrogenase (aminomethyl-transferring) subunit 1</fullName>
    </alternativeName>
</protein>
<dbReference type="Gene3D" id="3.90.1150.10">
    <property type="entry name" value="Aspartate Aminotransferase, domain 1"/>
    <property type="match status" value="1"/>
</dbReference>
<dbReference type="SUPFAM" id="SSF53383">
    <property type="entry name" value="PLP-dependent transferases"/>
    <property type="match status" value="1"/>
</dbReference>
<dbReference type="Proteomes" id="UP001209681">
    <property type="component" value="Unassembled WGS sequence"/>
</dbReference>
<evidence type="ECO:0000256" key="3">
    <source>
        <dbReference type="ARBA" id="ARBA00049026"/>
    </source>
</evidence>
<reference evidence="6 7" key="1">
    <citation type="submission" date="2022-11" db="EMBL/GenBank/DDBJ databases">
        <title>Desulfobotulus tamanensis H1 sp. nov. - anaerobic, alkaliphilic, sulphate reducing bacterium isolated from terrestrial mud volcano.</title>
        <authorList>
            <person name="Frolova A."/>
            <person name="Merkel A.Y."/>
            <person name="Slobodkin A.I."/>
        </authorList>
    </citation>
    <scope>NUCLEOTIDE SEQUENCE [LARGE SCALE GENOMIC DNA]</scope>
    <source>
        <strain evidence="6 7">H1</strain>
    </source>
</reference>